<sequence length="285" mass="31645">MTQKTQVPGRVSVIVPTRNSAEFLPHCLDSLYSQTYLDVEVIVVDNYSSDGTREIATSYGCDVYTIGPERSSQVNYGVSQSTGEFIYRVDSDCVVDPIIVEECVSLCRGGAQVVAVWCVSDPTGGFWAAVRHFERRMYLGDPLVVGARFFPRSVFDSLGGFDESLVAGEDYDLHNRALRARMEVAFTNSGEINLGDPRTLSEIVIKAFYYGRQFPAFVAKNPDRGLRQLLPFRGAYVRNARQFVRHPILTLGFLVMQTSKYLAGAVGYVAGVVTKHEPVSKSLRK</sequence>
<proteinExistence type="predicted"/>
<dbReference type="EMBL" id="CABO01000046">
    <property type="protein sequence ID" value="CBI02952.1"/>
    <property type="molecule type" value="Genomic_DNA"/>
</dbReference>
<feature type="domain" description="Glycosyltransferase 2-like" evidence="6">
    <location>
        <begin position="12"/>
        <end position="131"/>
    </location>
</feature>
<keyword evidence="2" id="KW-1003">Cell membrane</keyword>
<keyword evidence="3" id="KW-0328">Glycosyltransferase</keyword>
<evidence type="ECO:0000256" key="1">
    <source>
        <dbReference type="ARBA" id="ARBA00004236"/>
    </source>
</evidence>
<gene>
    <name evidence="7" type="ORF">CARN4_1294</name>
</gene>
<dbReference type="PANTHER" id="PTHR43646:SF2">
    <property type="entry name" value="GLYCOSYLTRANSFERASE 2-LIKE DOMAIN-CONTAINING PROTEIN"/>
    <property type="match status" value="1"/>
</dbReference>
<evidence type="ECO:0000256" key="3">
    <source>
        <dbReference type="ARBA" id="ARBA00022676"/>
    </source>
</evidence>
<organism evidence="7">
    <name type="scientific">mine drainage metagenome</name>
    <dbReference type="NCBI Taxonomy" id="410659"/>
    <lineage>
        <taxon>unclassified sequences</taxon>
        <taxon>metagenomes</taxon>
        <taxon>ecological metagenomes</taxon>
    </lineage>
</organism>
<keyword evidence="4 7" id="KW-0808">Transferase</keyword>
<evidence type="ECO:0000313" key="7">
    <source>
        <dbReference type="EMBL" id="CBI02952.1"/>
    </source>
</evidence>
<evidence type="ECO:0000256" key="2">
    <source>
        <dbReference type="ARBA" id="ARBA00022475"/>
    </source>
</evidence>
<dbReference type="InterPro" id="IPR029044">
    <property type="entry name" value="Nucleotide-diphossugar_trans"/>
</dbReference>
<dbReference type="AlphaFoldDB" id="E6Q6X7"/>
<evidence type="ECO:0000256" key="5">
    <source>
        <dbReference type="ARBA" id="ARBA00023136"/>
    </source>
</evidence>
<dbReference type="GO" id="GO:0005886">
    <property type="term" value="C:plasma membrane"/>
    <property type="evidence" value="ECO:0007669"/>
    <property type="project" value="UniProtKB-SubCell"/>
</dbReference>
<dbReference type="GO" id="GO:0016757">
    <property type="term" value="F:glycosyltransferase activity"/>
    <property type="evidence" value="ECO:0007669"/>
    <property type="project" value="UniProtKB-KW"/>
</dbReference>
<dbReference type="Pfam" id="PF00535">
    <property type="entry name" value="Glycos_transf_2"/>
    <property type="match status" value="1"/>
</dbReference>
<comment type="subcellular location">
    <subcellularLocation>
        <location evidence="1">Cell membrane</location>
    </subcellularLocation>
</comment>
<accession>E6Q6X7</accession>
<evidence type="ECO:0000259" key="6">
    <source>
        <dbReference type="Pfam" id="PF00535"/>
    </source>
</evidence>
<dbReference type="PANTHER" id="PTHR43646">
    <property type="entry name" value="GLYCOSYLTRANSFERASE"/>
    <property type="match status" value="1"/>
</dbReference>
<dbReference type="InterPro" id="IPR001173">
    <property type="entry name" value="Glyco_trans_2-like"/>
</dbReference>
<protein>
    <submittedName>
        <fullName evidence="7">Glycosyl transferase, family 2</fullName>
    </submittedName>
</protein>
<dbReference type="SUPFAM" id="SSF53448">
    <property type="entry name" value="Nucleotide-diphospho-sugar transferases"/>
    <property type="match status" value="1"/>
</dbReference>
<reference evidence="7" key="1">
    <citation type="submission" date="2009-10" db="EMBL/GenBank/DDBJ databases">
        <title>Diversity of trophic interactions inside an arsenic-rich microbial ecosystem.</title>
        <authorList>
            <person name="Bertin P.N."/>
            <person name="Heinrich-Salmeron A."/>
            <person name="Pelletier E."/>
            <person name="Goulhen-Chollet F."/>
            <person name="Arsene-Ploetze F."/>
            <person name="Gallien S."/>
            <person name="Calteau A."/>
            <person name="Vallenet D."/>
            <person name="Casiot C."/>
            <person name="Chane-Woon-Ming B."/>
            <person name="Giloteaux L."/>
            <person name="Barakat M."/>
            <person name="Bonnefoy V."/>
            <person name="Bruneel O."/>
            <person name="Chandler M."/>
            <person name="Cleiss J."/>
            <person name="Duran R."/>
            <person name="Elbaz-Poulichet F."/>
            <person name="Fonknechten N."/>
            <person name="Lauga B."/>
            <person name="Mornico D."/>
            <person name="Ortet P."/>
            <person name="Schaeffer C."/>
            <person name="Siguier P."/>
            <person name="Alexander Thil Smith A."/>
            <person name="Van Dorsselaer A."/>
            <person name="Weissenbach J."/>
            <person name="Medigue C."/>
            <person name="Le Paslier D."/>
        </authorList>
    </citation>
    <scope>NUCLEOTIDE SEQUENCE</scope>
</reference>
<comment type="caution">
    <text evidence="7">The sequence shown here is derived from an EMBL/GenBank/DDBJ whole genome shotgun (WGS) entry which is preliminary data.</text>
</comment>
<dbReference type="Gene3D" id="3.90.550.10">
    <property type="entry name" value="Spore Coat Polysaccharide Biosynthesis Protein SpsA, Chain A"/>
    <property type="match status" value="1"/>
</dbReference>
<name>E6Q6X7_9ZZZZ</name>
<keyword evidence="5" id="KW-0472">Membrane</keyword>
<evidence type="ECO:0000256" key="4">
    <source>
        <dbReference type="ARBA" id="ARBA00022679"/>
    </source>
</evidence>